<dbReference type="EMBL" id="JBFOLJ010000008">
    <property type="protein sequence ID" value="KAL2513504.1"/>
    <property type="molecule type" value="Genomic_DNA"/>
</dbReference>
<dbReference type="AlphaFoldDB" id="A0ABD1TLE8"/>
<accession>A0ABD1TLE8</accession>
<dbReference type="PANTHER" id="PTHR27005:SF466">
    <property type="entry name" value="NON-FUNCTIONAL PSEUDOKINASE ZED1-LIKE"/>
    <property type="match status" value="1"/>
</dbReference>
<dbReference type="InterPro" id="IPR045274">
    <property type="entry name" value="WAK-like"/>
</dbReference>
<dbReference type="InterPro" id="IPR000719">
    <property type="entry name" value="Prot_kinase_dom"/>
</dbReference>
<evidence type="ECO:0000259" key="3">
    <source>
        <dbReference type="PROSITE" id="PS50011"/>
    </source>
</evidence>
<keyword evidence="5" id="KW-1185">Reference proteome</keyword>
<dbReference type="GO" id="GO:0005524">
    <property type="term" value="F:ATP binding"/>
    <property type="evidence" value="ECO:0007669"/>
    <property type="project" value="UniProtKB-KW"/>
</dbReference>
<dbReference type="InterPro" id="IPR001245">
    <property type="entry name" value="Ser-Thr/Tyr_kinase_cat_dom"/>
</dbReference>
<keyword evidence="2" id="KW-0067">ATP-binding</keyword>
<dbReference type="PANTHER" id="PTHR27005">
    <property type="entry name" value="WALL-ASSOCIATED RECEPTOR KINASE-LIKE 21"/>
    <property type="match status" value="1"/>
</dbReference>
<dbReference type="PROSITE" id="PS50011">
    <property type="entry name" value="PROTEIN_KINASE_DOM"/>
    <property type="match status" value="1"/>
</dbReference>
<name>A0ABD1TLE8_9LAMI</name>
<dbReference type="Gene3D" id="1.10.510.10">
    <property type="entry name" value="Transferase(Phosphotransferase) domain 1"/>
    <property type="match status" value="1"/>
</dbReference>
<dbReference type="GO" id="GO:0016301">
    <property type="term" value="F:kinase activity"/>
    <property type="evidence" value="ECO:0007669"/>
    <property type="project" value="UniProtKB-KW"/>
</dbReference>
<organism evidence="4 5">
    <name type="scientific">Forsythia ovata</name>
    <dbReference type="NCBI Taxonomy" id="205694"/>
    <lineage>
        <taxon>Eukaryota</taxon>
        <taxon>Viridiplantae</taxon>
        <taxon>Streptophyta</taxon>
        <taxon>Embryophyta</taxon>
        <taxon>Tracheophyta</taxon>
        <taxon>Spermatophyta</taxon>
        <taxon>Magnoliopsida</taxon>
        <taxon>eudicotyledons</taxon>
        <taxon>Gunneridae</taxon>
        <taxon>Pentapetalae</taxon>
        <taxon>asterids</taxon>
        <taxon>lamiids</taxon>
        <taxon>Lamiales</taxon>
        <taxon>Oleaceae</taxon>
        <taxon>Forsythieae</taxon>
        <taxon>Forsythia</taxon>
    </lineage>
</organism>
<protein>
    <submittedName>
        <fullName evidence="4">Protein kinase superfamily protein</fullName>
    </submittedName>
</protein>
<keyword evidence="1" id="KW-0547">Nucleotide-binding</keyword>
<evidence type="ECO:0000256" key="1">
    <source>
        <dbReference type="ARBA" id="ARBA00022741"/>
    </source>
</evidence>
<dbReference type="SUPFAM" id="SSF56112">
    <property type="entry name" value="Protein kinase-like (PK-like)"/>
    <property type="match status" value="1"/>
</dbReference>
<sequence length="356" mass="41045">MEWGKRKLRLLKRRKDKMSPWYMENGSKLLEGLIASSNGEYDVPYRVFTIEELYKATYLDITAGMSDFSRGVMTDGMGYYISGTFQQRSILVKKFWVSGEEDRGRSYAVNDIVIALQMNRHKNVLKVLGCCLDLKMPAIIYEHGINYRLLFDILFKRKEWNFQNDGRSLSWSNRLKIAADVANAIAYLHTAFPTPIIHRDLTTKNIVIDNYGVAKLVDFSLCISLPPGESEIKDMIVGTKQYLEPEYARTGIVTEKCDVYMFGMILIELLTGREPYDIAHEPNSLEEYIKEHVDKELSEILDPTILVERGEKELDHQLQAFLELALRCTCNKGVDRPDVMDMAKELQRIQRSSRPC</sequence>
<reference evidence="5" key="1">
    <citation type="submission" date="2024-07" db="EMBL/GenBank/DDBJ databases">
        <title>Two chromosome-level genome assemblies of Korean endemic species Abeliophyllum distichum and Forsythia ovata (Oleaceae).</title>
        <authorList>
            <person name="Jang H."/>
        </authorList>
    </citation>
    <scope>NUCLEOTIDE SEQUENCE [LARGE SCALE GENOMIC DNA]</scope>
</reference>
<keyword evidence="4" id="KW-0808">Transferase</keyword>
<dbReference type="PROSITE" id="PS00109">
    <property type="entry name" value="PROTEIN_KINASE_TYR"/>
    <property type="match status" value="1"/>
</dbReference>
<proteinExistence type="predicted"/>
<evidence type="ECO:0000256" key="2">
    <source>
        <dbReference type="ARBA" id="ARBA00022840"/>
    </source>
</evidence>
<dbReference type="PIRSF" id="PIRSF000654">
    <property type="entry name" value="Integrin-linked_kinase"/>
    <property type="match status" value="1"/>
</dbReference>
<dbReference type="Pfam" id="PF07714">
    <property type="entry name" value="PK_Tyr_Ser-Thr"/>
    <property type="match status" value="1"/>
</dbReference>
<dbReference type="Gene3D" id="3.30.200.20">
    <property type="entry name" value="Phosphorylase Kinase, domain 1"/>
    <property type="match status" value="1"/>
</dbReference>
<dbReference type="InterPro" id="IPR011009">
    <property type="entry name" value="Kinase-like_dom_sf"/>
</dbReference>
<gene>
    <name evidence="4" type="ORF">Fot_27475</name>
</gene>
<dbReference type="InterPro" id="IPR008266">
    <property type="entry name" value="Tyr_kinase_AS"/>
</dbReference>
<keyword evidence="4" id="KW-0418">Kinase</keyword>
<feature type="domain" description="Protein kinase" evidence="3">
    <location>
        <begin position="30"/>
        <end position="322"/>
    </location>
</feature>
<evidence type="ECO:0000313" key="4">
    <source>
        <dbReference type="EMBL" id="KAL2513504.1"/>
    </source>
</evidence>
<dbReference type="Proteomes" id="UP001604277">
    <property type="component" value="Unassembled WGS sequence"/>
</dbReference>
<evidence type="ECO:0000313" key="5">
    <source>
        <dbReference type="Proteomes" id="UP001604277"/>
    </source>
</evidence>
<comment type="caution">
    <text evidence="4">The sequence shown here is derived from an EMBL/GenBank/DDBJ whole genome shotgun (WGS) entry which is preliminary data.</text>
</comment>